<evidence type="ECO:0000313" key="1">
    <source>
        <dbReference type="EMBL" id="MFC0270107.1"/>
    </source>
</evidence>
<proteinExistence type="predicted"/>
<sequence length="44" mass="5077">MNRTMTSLVSLGLGAAAYQYARSKNMTSNRSMKKVRKRMMNMFN</sequence>
<dbReference type="InterPro" id="IPR025029">
    <property type="entry name" value="DUF3918"/>
</dbReference>
<organism evidence="1 2">
    <name type="scientific">Metabacillus herbersteinensis</name>
    <dbReference type="NCBI Taxonomy" id="283816"/>
    <lineage>
        <taxon>Bacteria</taxon>
        <taxon>Bacillati</taxon>
        <taxon>Bacillota</taxon>
        <taxon>Bacilli</taxon>
        <taxon>Bacillales</taxon>
        <taxon>Bacillaceae</taxon>
        <taxon>Metabacillus</taxon>
    </lineage>
</organism>
<comment type="caution">
    <text evidence="1">The sequence shown here is derived from an EMBL/GenBank/DDBJ whole genome shotgun (WGS) entry which is preliminary data.</text>
</comment>
<reference evidence="1 2" key="1">
    <citation type="submission" date="2024-09" db="EMBL/GenBank/DDBJ databases">
        <authorList>
            <person name="Sun Q."/>
            <person name="Mori K."/>
        </authorList>
    </citation>
    <scope>NUCLEOTIDE SEQUENCE [LARGE SCALE GENOMIC DNA]</scope>
    <source>
        <strain evidence="1 2">CCM 7228</strain>
    </source>
</reference>
<protein>
    <submittedName>
        <fullName evidence="1">YrzQ family protein</fullName>
    </submittedName>
</protein>
<name>A0ABV6G8U9_9BACI</name>
<dbReference type="Proteomes" id="UP001589854">
    <property type="component" value="Unassembled WGS sequence"/>
</dbReference>
<gene>
    <name evidence="1" type="ORF">ACFFIX_01355</name>
</gene>
<keyword evidence="2" id="KW-1185">Reference proteome</keyword>
<evidence type="ECO:0000313" key="2">
    <source>
        <dbReference type="Proteomes" id="UP001589854"/>
    </source>
</evidence>
<accession>A0ABV6G8U9</accession>
<dbReference type="Pfam" id="PF13056">
    <property type="entry name" value="DUF3918"/>
    <property type="match status" value="1"/>
</dbReference>
<dbReference type="EMBL" id="JBHLVO010000001">
    <property type="protein sequence ID" value="MFC0270107.1"/>
    <property type="molecule type" value="Genomic_DNA"/>
</dbReference>
<dbReference type="RefSeq" id="WP_378929734.1">
    <property type="nucleotide sequence ID" value="NZ_JBHLVO010000001.1"/>
</dbReference>